<dbReference type="EMBL" id="BAABBW010000001">
    <property type="protein sequence ID" value="GAA4167989.1"/>
    <property type="molecule type" value="Genomic_DNA"/>
</dbReference>
<dbReference type="RefSeq" id="WP_344751446.1">
    <property type="nucleotide sequence ID" value="NZ_BAABBW010000001.1"/>
</dbReference>
<comment type="subcellular location">
    <subcellularLocation>
        <location evidence="1">Cell membrane</location>
        <topology evidence="1">Multi-pass membrane protein</topology>
    </subcellularLocation>
</comment>
<keyword evidence="11" id="KW-1185">Reference proteome</keyword>
<sequence length="507" mass="52393">MSASATELNMSNQRRWWALTAAALVVLTVGLDGTILNTALPTLAVDLHASTADLQWINNAYILTMAIALLPAGLLGDRWGRKRVLVGGLIVFAAGSLLCALSPTTGMLILARALLGVGAAILISLCMSQVVVLFSPEERPTAVAIVTSANLVGFPLGPILGGVLLQHFDWGVIFLLNVPVVLFALVAVALLIPESRNGLRSRLDAVGIGLTAIGIVGLSYGVINAGNVGWGDLFSIPLIAAGALALAVLVIWERWVERRREPLIDMALFRSRDFVLGTLLATIVSFAMFGVFFNVPQYLQNIERVDALGTGLRLLPMVGGLVVGVLITSRLASRVRPTSPVIVGLALMTAGAVTGGLTTASGYVVLATWMTVFGAGIGLAMTTTTAVAMRTLSAARAGSGSALMLTLRQIGSALGVAVLGTVVTTAYRDSIDHANLPSGTAATIRSSAATGVAAARALHADAAVAAAREAFLDGMSVSLLVCAAVSTGALVITMLMLAAQRRRDDAA</sequence>
<gene>
    <name evidence="10" type="ORF">GCM10022287_02430</name>
</gene>
<dbReference type="CDD" id="cd17321">
    <property type="entry name" value="MFS_MMR_MDR_like"/>
    <property type="match status" value="1"/>
</dbReference>
<evidence type="ECO:0000256" key="4">
    <source>
        <dbReference type="ARBA" id="ARBA00022475"/>
    </source>
</evidence>
<accession>A0ABP7ZQK2</accession>
<dbReference type="InterPro" id="IPR036259">
    <property type="entry name" value="MFS_trans_sf"/>
</dbReference>
<dbReference type="InterPro" id="IPR020846">
    <property type="entry name" value="MFS_dom"/>
</dbReference>
<dbReference type="PANTHER" id="PTHR42718">
    <property type="entry name" value="MAJOR FACILITATOR SUPERFAMILY MULTIDRUG TRANSPORTER MFSC"/>
    <property type="match status" value="1"/>
</dbReference>
<feature type="transmembrane region" description="Helical" evidence="8">
    <location>
        <begin position="109"/>
        <end position="134"/>
    </location>
</feature>
<feature type="transmembrane region" description="Helical" evidence="8">
    <location>
        <begin position="341"/>
        <end position="360"/>
    </location>
</feature>
<feature type="transmembrane region" description="Helical" evidence="8">
    <location>
        <begin position="273"/>
        <end position="295"/>
    </location>
</feature>
<evidence type="ECO:0000256" key="6">
    <source>
        <dbReference type="ARBA" id="ARBA00022989"/>
    </source>
</evidence>
<dbReference type="NCBIfam" id="TIGR00711">
    <property type="entry name" value="efflux_EmrB"/>
    <property type="match status" value="1"/>
</dbReference>
<feature type="transmembrane region" description="Helical" evidence="8">
    <location>
        <begin position="141"/>
        <end position="164"/>
    </location>
</feature>
<feature type="transmembrane region" description="Helical" evidence="8">
    <location>
        <begin position="84"/>
        <end position="103"/>
    </location>
</feature>
<feature type="transmembrane region" description="Helical" evidence="8">
    <location>
        <begin position="307"/>
        <end position="329"/>
    </location>
</feature>
<keyword evidence="6 8" id="KW-1133">Transmembrane helix</keyword>
<dbReference type="Proteomes" id="UP001501079">
    <property type="component" value="Unassembled WGS sequence"/>
</dbReference>
<dbReference type="Gene3D" id="1.20.1250.20">
    <property type="entry name" value="MFS general substrate transporter like domains"/>
    <property type="match status" value="1"/>
</dbReference>
<dbReference type="Gene3D" id="1.20.1720.10">
    <property type="entry name" value="Multidrug resistance protein D"/>
    <property type="match status" value="1"/>
</dbReference>
<keyword evidence="5 8" id="KW-0812">Transmembrane</keyword>
<feature type="transmembrane region" description="Helical" evidence="8">
    <location>
        <begin position="170"/>
        <end position="191"/>
    </location>
</feature>
<feature type="transmembrane region" description="Helical" evidence="8">
    <location>
        <begin position="56"/>
        <end position="75"/>
    </location>
</feature>
<dbReference type="PANTHER" id="PTHR42718:SF9">
    <property type="entry name" value="MAJOR FACILITATOR SUPERFAMILY MULTIDRUG TRANSPORTER MFSC"/>
    <property type="match status" value="1"/>
</dbReference>
<name>A0ABP7ZQK2_9MICO</name>
<dbReference type="SUPFAM" id="SSF103473">
    <property type="entry name" value="MFS general substrate transporter"/>
    <property type="match status" value="2"/>
</dbReference>
<organism evidence="10 11">
    <name type="scientific">Gryllotalpicola koreensis</name>
    <dbReference type="NCBI Taxonomy" id="993086"/>
    <lineage>
        <taxon>Bacteria</taxon>
        <taxon>Bacillati</taxon>
        <taxon>Actinomycetota</taxon>
        <taxon>Actinomycetes</taxon>
        <taxon>Micrococcales</taxon>
        <taxon>Microbacteriaceae</taxon>
        <taxon>Gryllotalpicola</taxon>
    </lineage>
</organism>
<evidence type="ECO:0000256" key="7">
    <source>
        <dbReference type="ARBA" id="ARBA00023136"/>
    </source>
</evidence>
<evidence type="ECO:0000256" key="2">
    <source>
        <dbReference type="ARBA" id="ARBA00008537"/>
    </source>
</evidence>
<evidence type="ECO:0000256" key="3">
    <source>
        <dbReference type="ARBA" id="ARBA00022448"/>
    </source>
</evidence>
<protein>
    <submittedName>
        <fullName evidence="10">DHA2 family efflux MFS transporter permease subunit</fullName>
    </submittedName>
</protein>
<comment type="similarity">
    <text evidence="2">Belongs to the major facilitator superfamily. EmrB family.</text>
</comment>
<feature type="domain" description="Major facilitator superfamily (MFS) profile" evidence="9">
    <location>
        <begin position="18"/>
        <end position="501"/>
    </location>
</feature>
<evidence type="ECO:0000256" key="5">
    <source>
        <dbReference type="ARBA" id="ARBA00022692"/>
    </source>
</evidence>
<evidence type="ECO:0000256" key="1">
    <source>
        <dbReference type="ARBA" id="ARBA00004651"/>
    </source>
</evidence>
<evidence type="ECO:0000313" key="11">
    <source>
        <dbReference type="Proteomes" id="UP001501079"/>
    </source>
</evidence>
<dbReference type="InterPro" id="IPR004638">
    <property type="entry name" value="EmrB-like"/>
</dbReference>
<keyword evidence="3" id="KW-0813">Transport</keyword>
<keyword evidence="7 8" id="KW-0472">Membrane</keyword>
<keyword evidence="4" id="KW-1003">Cell membrane</keyword>
<proteinExistence type="inferred from homology"/>
<feature type="transmembrane region" description="Helical" evidence="8">
    <location>
        <begin position="366"/>
        <end position="389"/>
    </location>
</feature>
<dbReference type="InterPro" id="IPR011701">
    <property type="entry name" value="MFS"/>
</dbReference>
<feature type="transmembrane region" description="Helical" evidence="8">
    <location>
        <begin position="234"/>
        <end position="252"/>
    </location>
</feature>
<comment type="caution">
    <text evidence="10">The sequence shown here is derived from an EMBL/GenBank/DDBJ whole genome shotgun (WGS) entry which is preliminary data.</text>
</comment>
<reference evidence="11" key="1">
    <citation type="journal article" date="2019" name="Int. J. Syst. Evol. Microbiol.">
        <title>The Global Catalogue of Microorganisms (GCM) 10K type strain sequencing project: providing services to taxonomists for standard genome sequencing and annotation.</title>
        <authorList>
            <consortium name="The Broad Institute Genomics Platform"/>
            <consortium name="The Broad Institute Genome Sequencing Center for Infectious Disease"/>
            <person name="Wu L."/>
            <person name="Ma J."/>
        </authorList>
    </citation>
    <scope>NUCLEOTIDE SEQUENCE [LARGE SCALE GENOMIC DNA]</scope>
    <source>
        <strain evidence="11">JCM 17591</strain>
    </source>
</reference>
<feature type="transmembrane region" description="Helical" evidence="8">
    <location>
        <begin position="203"/>
        <end position="222"/>
    </location>
</feature>
<dbReference type="Pfam" id="PF07690">
    <property type="entry name" value="MFS_1"/>
    <property type="match status" value="1"/>
</dbReference>
<evidence type="ECO:0000313" key="10">
    <source>
        <dbReference type="EMBL" id="GAA4167989.1"/>
    </source>
</evidence>
<feature type="transmembrane region" description="Helical" evidence="8">
    <location>
        <begin position="410"/>
        <end position="427"/>
    </location>
</feature>
<feature type="transmembrane region" description="Helical" evidence="8">
    <location>
        <begin position="477"/>
        <end position="499"/>
    </location>
</feature>
<feature type="transmembrane region" description="Helical" evidence="8">
    <location>
        <begin position="16"/>
        <end position="36"/>
    </location>
</feature>
<evidence type="ECO:0000259" key="9">
    <source>
        <dbReference type="PROSITE" id="PS50850"/>
    </source>
</evidence>
<evidence type="ECO:0000256" key="8">
    <source>
        <dbReference type="SAM" id="Phobius"/>
    </source>
</evidence>
<dbReference type="PROSITE" id="PS50850">
    <property type="entry name" value="MFS"/>
    <property type="match status" value="1"/>
</dbReference>